<comment type="caution">
    <text evidence="1">The sequence shown here is derived from an EMBL/GenBank/DDBJ whole genome shotgun (WGS) entry which is preliminary data.</text>
</comment>
<dbReference type="Proteomes" id="UP000738325">
    <property type="component" value="Unassembled WGS sequence"/>
</dbReference>
<evidence type="ECO:0000313" key="2">
    <source>
        <dbReference type="Proteomes" id="UP000738325"/>
    </source>
</evidence>
<dbReference type="EMBL" id="JAAAIP010001734">
    <property type="protein sequence ID" value="KAG0304224.1"/>
    <property type="molecule type" value="Genomic_DNA"/>
</dbReference>
<evidence type="ECO:0000313" key="1">
    <source>
        <dbReference type="EMBL" id="KAG0304224.1"/>
    </source>
</evidence>
<keyword evidence="2" id="KW-1185">Reference proteome</keyword>
<name>A0A9P6QWE9_9FUNG</name>
<organism evidence="1 2">
    <name type="scientific">Dissophora globulifera</name>
    <dbReference type="NCBI Taxonomy" id="979702"/>
    <lineage>
        <taxon>Eukaryota</taxon>
        <taxon>Fungi</taxon>
        <taxon>Fungi incertae sedis</taxon>
        <taxon>Mucoromycota</taxon>
        <taxon>Mortierellomycotina</taxon>
        <taxon>Mortierellomycetes</taxon>
        <taxon>Mortierellales</taxon>
        <taxon>Mortierellaceae</taxon>
        <taxon>Dissophora</taxon>
    </lineage>
</organism>
<sequence length="109" mass="12152">MDLIRDMYEDTEGCLIKHRCLSKIKDDTRLLVILNEAQFLGDEFNGSFQSMSSSDKSPRPLLSLILHAFRNIGEHQLTLVTCGTGLSINTLLWIQSSGSGLKDSSTTFE</sequence>
<dbReference type="AlphaFoldDB" id="A0A9P6QWE9"/>
<proteinExistence type="predicted"/>
<gene>
    <name evidence="1" type="ORF">BGZ99_002460</name>
</gene>
<dbReference type="OrthoDB" id="2393824at2759"/>
<accession>A0A9P6QWE9</accession>
<feature type="non-terminal residue" evidence="1">
    <location>
        <position position="109"/>
    </location>
</feature>
<reference evidence="1" key="1">
    <citation type="journal article" date="2020" name="Fungal Divers.">
        <title>Resolving the Mortierellaceae phylogeny through synthesis of multi-gene phylogenetics and phylogenomics.</title>
        <authorList>
            <person name="Vandepol N."/>
            <person name="Liber J."/>
            <person name="Desiro A."/>
            <person name="Na H."/>
            <person name="Kennedy M."/>
            <person name="Barry K."/>
            <person name="Grigoriev I.V."/>
            <person name="Miller A.N."/>
            <person name="O'Donnell K."/>
            <person name="Stajich J.E."/>
            <person name="Bonito G."/>
        </authorList>
    </citation>
    <scope>NUCLEOTIDE SEQUENCE</scope>
    <source>
        <strain evidence="1">REB-010B</strain>
    </source>
</reference>
<protein>
    <submittedName>
        <fullName evidence="1">Uncharacterized protein</fullName>
    </submittedName>
</protein>